<protein>
    <submittedName>
        <fullName evidence="1">Uncharacterized protein</fullName>
    </submittedName>
</protein>
<organism evidence="1 2">
    <name type="scientific">Dissostichus eleginoides</name>
    <name type="common">Patagonian toothfish</name>
    <name type="synonym">Dissostichus amissus</name>
    <dbReference type="NCBI Taxonomy" id="100907"/>
    <lineage>
        <taxon>Eukaryota</taxon>
        <taxon>Metazoa</taxon>
        <taxon>Chordata</taxon>
        <taxon>Craniata</taxon>
        <taxon>Vertebrata</taxon>
        <taxon>Euteleostomi</taxon>
        <taxon>Actinopterygii</taxon>
        <taxon>Neopterygii</taxon>
        <taxon>Teleostei</taxon>
        <taxon>Neoteleostei</taxon>
        <taxon>Acanthomorphata</taxon>
        <taxon>Eupercaria</taxon>
        <taxon>Perciformes</taxon>
        <taxon>Notothenioidei</taxon>
        <taxon>Nototheniidae</taxon>
        <taxon>Dissostichus</taxon>
    </lineage>
</organism>
<comment type="caution">
    <text evidence="1">The sequence shown here is derived from an EMBL/GenBank/DDBJ whole genome shotgun (WGS) entry which is preliminary data.</text>
</comment>
<accession>A0AAD9BQ80</accession>
<gene>
    <name evidence="1" type="ORF">KUDE01_030677</name>
</gene>
<dbReference type="Proteomes" id="UP001228049">
    <property type="component" value="Unassembled WGS sequence"/>
</dbReference>
<dbReference type="EMBL" id="JASDAP010000020">
    <property type="protein sequence ID" value="KAK1886963.1"/>
    <property type="molecule type" value="Genomic_DNA"/>
</dbReference>
<reference evidence="1" key="1">
    <citation type="submission" date="2023-04" db="EMBL/GenBank/DDBJ databases">
        <title>Chromosome-level genome of Chaenocephalus aceratus.</title>
        <authorList>
            <person name="Park H."/>
        </authorList>
    </citation>
    <scope>NUCLEOTIDE SEQUENCE</scope>
    <source>
        <strain evidence="1">DE</strain>
        <tissue evidence="1">Muscle</tissue>
    </source>
</reference>
<keyword evidence="2" id="KW-1185">Reference proteome</keyword>
<dbReference type="AlphaFoldDB" id="A0AAD9BQ80"/>
<evidence type="ECO:0000313" key="1">
    <source>
        <dbReference type="EMBL" id="KAK1886963.1"/>
    </source>
</evidence>
<sequence>SALPLGFLPSLRSLRLASSTTDVYPKTRAEKLHTNQYFSCRRYLLLRLETVNQAELSVVDLRLCQKQQTTQNGHK</sequence>
<feature type="non-terminal residue" evidence="1">
    <location>
        <position position="1"/>
    </location>
</feature>
<proteinExistence type="predicted"/>
<name>A0AAD9BQ80_DISEL</name>
<feature type="non-terminal residue" evidence="1">
    <location>
        <position position="75"/>
    </location>
</feature>
<evidence type="ECO:0000313" key="2">
    <source>
        <dbReference type="Proteomes" id="UP001228049"/>
    </source>
</evidence>